<reference evidence="1" key="1">
    <citation type="submission" date="2018-02" db="EMBL/GenBank/DDBJ databases">
        <title>Rhizophora mucronata_Transcriptome.</title>
        <authorList>
            <person name="Meera S.P."/>
            <person name="Sreeshan A."/>
            <person name="Augustine A."/>
        </authorList>
    </citation>
    <scope>NUCLEOTIDE SEQUENCE</scope>
    <source>
        <tissue evidence="1">Leaf</tissue>
    </source>
</reference>
<organism evidence="1">
    <name type="scientific">Rhizophora mucronata</name>
    <name type="common">Asiatic mangrove</name>
    <dbReference type="NCBI Taxonomy" id="61149"/>
    <lineage>
        <taxon>Eukaryota</taxon>
        <taxon>Viridiplantae</taxon>
        <taxon>Streptophyta</taxon>
        <taxon>Embryophyta</taxon>
        <taxon>Tracheophyta</taxon>
        <taxon>Spermatophyta</taxon>
        <taxon>Magnoliopsida</taxon>
        <taxon>eudicotyledons</taxon>
        <taxon>Gunneridae</taxon>
        <taxon>Pentapetalae</taxon>
        <taxon>rosids</taxon>
        <taxon>fabids</taxon>
        <taxon>Malpighiales</taxon>
        <taxon>Rhizophoraceae</taxon>
        <taxon>Rhizophora</taxon>
    </lineage>
</organism>
<proteinExistence type="predicted"/>
<accession>A0A2P2PE84</accession>
<evidence type="ECO:0000313" key="1">
    <source>
        <dbReference type="EMBL" id="MBX53055.1"/>
    </source>
</evidence>
<name>A0A2P2PE84_RHIMU</name>
<sequence>MRFIPAQLSSSLWNSSNFNGVLPNKQIQTHCYMSMGKNKNRVKRRNQDHKMPILQVLSVIITSDHTGKK</sequence>
<dbReference type="AlphaFoldDB" id="A0A2P2PE84"/>
<dbReference type="EMBL" id="GGEC01072571">
    <property type="protein sequence ID" value="MBX53055.1"/>
    <property type="molecule type" value="Transcribed_RNA"/>
</dbReference>
<protein>
    <submittedName>
        <fullName evidence="1">Uncharacterized protein</fullName>
    </submittedName>
</protein>